<dbReference type="InterPro" id="IPR000847">
    <property type="entry name" value="LysR_HTH_N"/>
</dbReference>
<evidence type="ECO:0000256" key="4">
    <source>
        <dbReference type="ARBA" id="ARBA00023163"/>
    </source>
</evidence>
<evidence type="ECO:0000259" key="5">
    <source>
        <dbReference type="PROSITE" id="PS50931"/>
    </source>
</evidence>
<evidence type="ECO:0000313" key="6">
    <source>
        <dbReference type="EMBL" id="AVX38145.1"/>
    </source>
</evidence>
<dbReference type="Proteomes" id="UP000698240">
    <property type="component" value="Unassembled WGS sequence"/>
</dbReference>
<dbReference type="SUPFAM" id="SSF53850">
    <property type="entry name" value="Periplasmic binding protein-like II"/>
    <property type="match status" value="1"/>
</dbReference>
<keyword evidence="3" id="KW-0238">DNA-binding</keyword>
<name>A0A2R4NPV1_9GAMM</name>
<reference evidence="8" key="1">
    <citation type="journal article" date="2018" name="Genome Announc.">
        <title>First complete genome sequence of Yersinia massiliensis.</title>
        <authorList>
            <person name="Thomas M.C."/>
            <person name="Arling V."/>
            <person name="Goji N."/>
            <person name="Janzen T.W."/>
            <person name="Duceppe M.-O."/>
            <person name="Mathews A."/>
            <person name="Carrillo C."/>
            <person name="Amoako K."/>
        </authorList>
    </citation>
    <scope>NUCLEOTIDE SEQUENCE [LARGE SCALE GENOMIC DNA]</scope>
    <source>
        <strain evidence="8">GTA</strain>
    </source>
</reference>
<dbReference type="GO" id="GO:0003677">
    <property type="term" value="F:DNA binding"/>
    <property type="evidence" value="ECO:0007669"/>
    <property type="project" value="UniProtKB-KW"/>
</dbReference>
<dbReference type="AlphaFoldDB" id="A0A2R4NPV1"/>
<keyword evidence="2" id="KW-0805">Transcription regulation</keyword>
<evidence type="ECO:0000313" key="9">
    <source>
        <dbReference type="Proteomes" id="UP000698240"/>
    </source>
</evidence>
<dbReference type="SUPFAM" id="SSF46785">
    <property type="entry name" value="Winged helix' DNA-binding domain"/>
    <property type="match status" value="1"/>
</dbReference>
<evidence type="ECO:0000256" key="1">
    <source>
        <dbReference type="ARBA" id="ARBA00009437"/>
    </source>
</evidence>
<organism evidence="7 9">
    <name type="scientific">Yersinia massiliensis</name>
    <dbReference type="NCBI Taxonomy" id="419257"/>
    <lineage>
        <taxon>Bacteria</taxon>
        <taxon>Pseudomonadati</taxon>
        <taxon>Pseudomonadota</taxon>
        <taxon>Gammaproteobacteria</taxon>
        <taxon>Enterobacterales</taxon>
        <taxon>Yersiniaceae</taxon>
        <taxon>Yersinia</taxon>
    </lineage>
</organism>
<gene>
    <name evidence="6" type="ORF">DA391_11020</name>
    <name evidence="7" type="ORF">HB980_05090</name>
</gene>
<sequence>MDTKKLDLNLLVTLEALLTELNVTKAAARLHLSQPAVSAQLNRLRTLFDDPLLVPARRGMIPTAKALELLAPLRGSLDQLRYTLQAHNDFHPERATLTVNIACTDYIQAVVVMPLVLALRQKAPGVRIAVHHFDPTQVEHQLATGEIDIVIATPTTGNVHLRTHHLFDESYVLIGRREHPSLTNNLTMESYAKLEHVIVSPAGGSFSTPVDDMLAVFGHHRKVVLSATSFLFIPDIISGSEMVALVPRRLISNDSTRFSVFDIPWLAEQFEVSLVWHERNHSHAGQRWVRETVIALND</sequence>
<keyword evidence="4" id="KW-0804">Transcription</keyword>
<dbReference type="RefSeq" id="WP_050285661.1">
    <property type="nucleotide sequence ID" value="NZ_CABHYD010000233.1"/>
</dbReference>
<dbReference type="PRINTS" id="PR00039">
    <property type="entry name" value="HTHLYSR"/>
</dbReference>
<dbReference type="Pfam" id="PF03466">
    <property type="entry name" value="LysR_substrate"/>
    <property type="match status" value="1"/>
</dbReference>
<dbReference type="InterPro" id="IPR036388">
    <property type="entry name" value="WH-like_DNA-bd_sf"/>
</dbReference>
<dbReference type="PANTHER" id="PTHR30118:SF15">
    <property type="entry name" value="TRANSCRIPTIONAL REGULATORY PROTEIN"/>
    <property type="match status" value="1"/>
</dbReference>
<dbReference type="GO" id="GO:0003700">
    <property type="term" value="F:DNA-binding transcription factor activity"/>
    <property type="evidence" value="ECO:0007669"/>
    <property type="project" value="InterPro"/>
</dbReference>
<evidence type="ECO:0000256" key="3">
    <source>
        <dbReference type="ARBA" id="ARBA00023125"/>
    </source>
</evidence>
<protein>
    <submittedName>
        <fullName evidence="7">LysR family transcriptional regulator</fullName>
    </submittedName>
</protein>
<dbReference type="Gene3D" id="3.40.190.10">
    <property type="entry name" value="Periplasmic binding protein-like II"/>
    <property type="match status" value="2"/>
</dbReference>
<keyword evidence="8" id="KW-1185">Reference proteome</keyword>
<dbReference type="Proteomes" id="UP000240908">
    <property type="component" value="Chromosome"/>
</dbReference>
<evidence type="ECO:0000313" key="8">
    <source>
        <dbReference type="Proteomes" id="UP000240908"/>
    </source>
</evidence>
<dbReference type="EMBL" id="CP028487">
    <property type="protein sequence ID" value="AVX38145.1"/>
    <property type="molecule type" value="Genomic_DNA"/>
</dbReference>
<dbReference type="KEGG" id="yma:DA391_11020"/>
<dbReference type="Gene3D" id="1.10.10.10">
    <property type="entry name" value="Winged helix-like DNA-binding domain superfamily/Winged helix DNA-binding domain"/>
    <property type="match status" value="1"/>
</dbReference>
<dbReference type="PROSITE" id="PS50931">
    <property type="entry name" value="HTH_LYSR"/>
    <property type="match status" value="1"/>
</dbReference>
<dbReference type="InterPro" id="IPR036390">
    <property type="entry name" value="WH_DNA-bd_sf"/>
</dbReference>
<comment type="similarity">
    <text evidence="1">Belongs to the LysR transcriptional regulatory family.</text>
</comment>
<evidence type="ECO:0000256" key="2">
    <source>
        <dbReference type="ARBA" id="ARBA00023015"/>
    </source>
</evidence>
<reference evidence="7" key="2">
    <citation type="submission" date="2020-03" db="EMBL/GenBank/DDBJ databases">
        <authorList>
            <person name="Kislichkina A."/>
            <person name="Dentovskaya S."/>
            <person name="Shaikhutdinov R."/>
            <person name="Ivanov S."/>
            <person name="Sizova A."/>
            <person name="Solomentsev V."/>
            <person name="Bogun A."/>
        </authorList>
    </citation>
    <scope>NUCLEOTIDE SEQUENCE</scope>
    <source>
        <strain evidence="7">SCPM-O-B-8025</strain>
    </source>
</reference>
<accession>A0A2R4NPV1</accession>
<dbReference type="InterPro" id="IPR050389">
    <property type="entry name" value="LysR-type_TF"/>
</dbReference>
<proteinExistence type="inferred from homology"/>
<evidence type="ECO:0000313" key="7">
    <source>
        <dbReference type="EMBL" id="NIL25926.1"/>
    </source>
</evidence>
<feature type="domain" description="HTH lysR-type" evidence="5">
    <location>
        <begin position="6"/>
        <end position="63"/>
    </location>
</feature>
<dbReference type="PANTHER" id="PTHR30118">
    <property type="entry name" value="HTH-TYPE TRANSCRIPTIONAL REGULATOR LEUO-RELATED"/>
    <property type="match status" value="1"/>
</dbReference>
<dbReference type="EMBL" id="JAASAN010000002">
    <property type="protein sequence ID" value="NIL25926.1"/>
    <property type="molecule type" value="Genomic_DNA"/>
</dbReference>
<dbReference type="InterPro" id="IPR005119">
    <property type="entry name" value="LysR_subst-bd"/>
</dbReference>
<dbReference type="Pfam" id="PF00126">
    <property type="entry name" value="HTH_1"/>
    <property type="match status" value="1"/>
</dbReference>